<dbReference type="SUPFAM" id="SSF47661">
    <property type="entry name" value="t-snare proteins"/>
    <property type="match status" value="1"/>
</dbReference>
<dbReference type="GO" id="GO:0000139">
    <property type="term" value="C:Golgi membrane"/>
    <property type="evidence" value="ECO:0007669"/>
    <property type="project" value="TreeGrafter"/>
</dbReference>
<evidence type="ECO:0000313" key="11">
    <source>
        <dbReference type="Proteomes" id="UP000050795"/>
    </source>
</evidence>
<comment type="similarity">
    <text evidence="2">Belongs to the syntaxin family.</text>
</comment>
<keyword evidence="4 9" id="KW-0812">Transmembrane</keyword>
<dbReference type="Gene3D" id="1.20.58.70">
    <property type="match status" value="1"/>
</dbReference>
<dbReference type="GO" id="GO:0006886">
    <property type="term" value="P:intracellular protein transport"/>
    <property type="evidence" value="ECO:0007669"/>
    <property type="project" value="TreeGrafter"/>
</dbReference>
<dbReference type="GO" id="GO:0006906">
    <property type="term" value="P:vesicle fusion"/>
    <property type="evidence" value="ECO:0007669"/>
    <property type="project" value="TreeGrafter"/>
</dbReference>
<dbReference type="GO" id="GO:0048278">
    <property type="term" value="P:vesicle docking"/>
    <property type="evidence" value="ECO:0007669"/>
    <property type="project" value="TreeGrafter"/>
</dbReference>
<evidence type="ECO:0000256" key="6">
    <source>
        <dbReference type="ARBA" id="ARBA00023054"/>
    </source>
</evidence>
<dbReference type="GO" id="GO:0031201">
    <property type="term" value="C:SNARE complex"/>
    <property type="evidence" value="ECO:0007669"/>
    <property type="project" value="TreeGrafter"/>
</dbReference>
<dbReference type="PANTHER" id="PTHR19957">
    <property type="entry name" value="SYNTAXIN"/>
    <property type="match status" value="1"/>
</dbReference>
<evidence type="ECO:0000256" key="4">
    <source>
        <dbReference type="ARBA" id="ARBA00022692"/>
    </source>
</evidence>
<feature type="domain" description="T-SNARE coiled-coil homology" evidence="10">
    <location>
        <begin position="296"/>
        <end position="358"/>
    </location>
</feature>
<dbReference type="CDD" id="cd15844">
    <property type="entry name" value="SNARE_syntaxin5"/>
    <property type="match status" value="1"/>
</dbReference>
<keyword evidence="5 9" id="KW-1133">Transmembrane helix</keyword>
<dbReference type="InterPro" id="IPR000727">
    <property type="entry name" value="T_SNARE_dom"/>
</dbReference>
<dbReference type="WBParaSite" id="TREG1_129560.1">
    <property type="protein sequence ID" value="TREG1_129560.1"/>
    <property type="gene ID" value="TREG1_129560"/>
</dbReference>
<dbReference type="PANTHER" id="PTHR19957:SF3">
    <property type="entry name" value="SYNTAXIN-5"/>
    <property type="match status" value="1"/>
</dbReference>
<reference evidence="11" key="1">
    <citation type="submission" date="2022-06" db="EMBL/GenBank/DDBJ databases">
        <authorList>
            <person name="Berger JAMES D."/>
            <person name="Berger JAMES D."/>
        </authorList>
    </citation>
    <scope>NUCLEOTIDE SEQUENCE [LARGE SCALE GENOMIC DNA]</scope>
</reference>
<evidence type="ECO:0000256" key="9">
    <source>
        <dbReference type="SAM" id="Phobius"/>
    </source>
</evidence>
<dbReference type="Proteomes" id="UP000050795">
    <property type="component" value="Unassembled WGS sequence"/>
</dbReference>
<keyword evidence="7 9" id="KW-0472">Membrane</keyword>
<evidence type="ECO:0000256" key="1">
    <source>
        <dbReference type="ARBA" id="ARBA00004211"/>
    </source>
</evidence>
<organism evidence="11 12">
    <name type="scientific">Trichobilharzia regenti</name>
    <name type="common">Nasal bird schistosome</name>
    <dbReference type="NCBI Taxonomy" id="157069"/>
    <lineage>
        <taxon>Eukaryota</taxon>
        <taxon>Metazoa</taxon>
        <taxon>Spiralia</taxon>
        <taxon>Lophotrochozoa</taxon>
        <taxon>Platyhelminthes</taxon>
        <taxon>Trematoda</taxon>
        <taxon>Digenea</taxon>
        <taxon>Strigeidida</taxon>
        <taxon>Schistosomatoidea</taxon>
        <taxon>Schistosomatidae</taxon>
        <taxon>Trichobilharzia</taxon>
    </lineage>
</organism>
<dbReference type="GO" id="GO:0005484">
    <property type="term" value="F:SNAP receptor activity"/>
    <property type="evidence" value="ECO:0007669"/>
    <property type="project" value="TreeGrafter"/>
</dbReference>
<evidence type="ECO:0000256" key="5">
    <source>
        <dbReference type="ARBA" id="ARBA00022989"/>
    </source>
</evidence>
<evidence type="ECO:0000256" key="3">
    <source>
        <dbReference type="ARBA" id="ARBA00022448"/>
    </source>
</evidence>
<reference evidence="12" key="2">
    <citation type="submission" date="2023-11" db="UniProtKB">
        <authorList>
            <consortium name="WormBaseParasite"/>
        </authorList>
    </citation>
    <scope>IDENTIFICATION</scope>
</reference>
<keyword evidence="6" id="KW-0175">Coiled coil</keyword>
<proteinExistence type="inferred from homology"/>
<dbReference type="Pfam" id="PF05739">
    <property type="entry name" value="SNARE"/>
    <property type="match status" value="1"/>
</dbReference>
<evidence type="ECO:0000313" key="12">
    <source>
        <dbReference type="WBParaSite" id="TREG1_129560.1"/>
    </source>
</evidence>
<evidence type="ECO:0000256" key="7">
    <source>
        <dbReference type="ARBA" id="ARBA00023136"/>
    </source>
</evidence>
<keyword evidence="11" id="KW-1185">Reference proteome</keyword>
<dbReference type="AlphaFoldDB" id="A0AA85IXQ6"/>
<protein>
    <recommendedName>
        <fullName evidence="10">t-SNARE coiled-coil homology domain-containing protein</fullName>
    </recommendedName>
</protein>
<dbReference type="GO" id="GO:0006888">
    <property type="term" value="P:endoplasmic reticulum to Golgi vesicle-mediated transport"/>
    <property type="evidence" value="ECO:0007669"/>
    <property type="project" value="TreeGrafter"/>
</dbReference>
<keyword evidence="3" id="KW-0813">Transport</keyword>
<evidence type="ECO:0000256" key="8">
    <source>
        <dbReference type="SAM" id="MobiDB-lite"/>
    </source>
</evidence>
<dbReference type="InterPro" id="IPR045242">
    <property type="entry name" value="Syntaxin"/>
</dbReference>
<dbReference type="GO" id="GO:0000149">
    <property type="term" value="F:SNARE binding"/>
    <property type="evidence" value="ECO:0007669"/>
    <property type="project" value="TreeGrafter"/>
</dbReference>
<dbReference type="InterPro" id="IPR010989">
    <property type="entry name" value="SNARE"/>
</dbReference>
<evidence type="ECO:0000256" key="2">
    <source>
        <dbReference type="ARBA" id="ARBA00009063"/>
    </source>
</evidence>
<dbReference type="PROSITE" id="PS50192">
    <property type="entry name" value="T_SNARE"/>
    <property type="match status" value="1"/>
</dbReference>
<comment type="subcellular location">
    <subcellularLocation>
        <location evidence="1">Membrane</location>
        <topology evidence="1">Single-pass type IV membrane protein</topology>
    </subcellularLocation>
</comment>
<sequence length="388" mass="43259">MSSAVDRTSDFIRSVQLSRSKLNDAAKYQNDDLSNKSSANGSHTTMDYNSLGVSKIPINDSMLTDENNPLLYKSPVLNGLPETPYQSVNKTNNPLTQRSQFMKAASVIGQDLANTFTKLEQLNALARRQTLFDDHSAEIQHLTYVIKESMANLNNRIATLQEMTKSQGSSSGKQQSTHSRSVLMVLQTRLAKMSDQFRGVLEYRSEDIKSQNARKSKYSSIDDDTLNNPNTQVAKSSHVIIPSVLLKDDERAREALLSGSQGNDGLDGLGSFVPPTLPMNSNLGFAQKHVSSDQTDTYLASRADTMRSIEHTIVELGQIFQQLATMVHEQDESIRRIDANVDDAALSVEAGHSELIRYFRSISSSRWLMIKVFFVLIVFFVIFVVFFA</sequence>
<feature type="region of interest" description="Disordered" evidence="8">
    <location>
        <begin position="208"/>
        <end position="230"/>
    </location>
</feature>
<accession>A0AA85IXQ6</accession>
<feature type="transmembrane region" description="Helical" evidence="9">
    <location>
        <begin position="367"/>
        <end position="387"/>
    </location>
</feature>
<dbReference type="SMART" id="SM00397">
    <property type="entry name" value="t_SNARE"/>
    <property type="match status" value="1"/>
</dbReference>
<name>A0AA85IXQ6_TRIRE</name>
<evidence type="ECO:0000259" key="10">
    <source>
        <dbReference type="PROSITE" id="PS50192"/>
    </source>
</evidence>